<keyword evidence="1" id="KW-0472">Membrane</keyword>
<dbReference type="Proteomes" id="UP000366872">
    <property type="component" value="Unassembled WGS sequence"/>
</dbReference>
<evidence type="ECO:0000313" key="3">
    <source>
        <dbReference type="Proteomes" id="UP000366872"/>
    </source>
</evidence>
<gene>
    <name evidence="2" type="ORF">PDESU_02814</name>
</gene>
<keyword evidence="1" id="KW-0812">Transmembrane</keyword>
<protein>
    <submittedName>
        <fullName evidence="2">Uncharacterized protein</fullName>
    </submittedName>
</protein>
<keyword evidence="3" id="KW-1185">Reference proteome</keyword>
<feature type="transmembrane region" description="Helical" evidence="1">
    <location>
        <begin position="6"/>
        <end position="32"/>
    </location>
</feature>
<evidence type="ECO:0000313" key="2">
    <source>
        <dbReference type="EMBL" id="VGO14255.1"/>
    </source>
</evidence>
<evidence type="ECO:0000256" key="1">
    <source>
        <dbReference type="SAM" id="Phobius"/>
    </source>
</evidence>
<reference evidence="2 3" key="1">
    <citation type="submission" date="2019-04" db="EMBL/GenBank/DDBJ databases">
        <authorList>
            <person name="Van Vliet M D."/>
        </authorList>
    </citation>
    <scope>NUCLEOTIDE SEQUENCE [LARGE SCALE GENOMIC DNA]</scope>
    <source>
        <strain evidence="2 3">F1</strain>
    </source>
</reference>
<sequence>MDIDSVLTVIPIGILIIFGLFILLLPVIALLSLRNRPMNEIAKFLWVLLILLLPFLGAIVCLIVSPGSVFCDDAEE</sequence>
<dbReference type="RefSeq" id="WP_136079749.1">
    <property type="nucleotide sequence ID" value="NZ_CAAHFG010000001.1"/>
</dbReference>
<proteinExistence type="predicted"/>
<name>A0A6C2U323_PONDE</name>
<feature type="transmembrane region" description="Helical" evidence="1">
    <location>
        <begin position="44"/>
        <end position="65"/>
    </location>
</feature>
<accession>A0A6C2U323</accession>
<dbReference type="AlphaFoldDB" id="A0A6C2U323"/>
<dbReference type="EMBL" id="CAAHFG010000001">
    <property type="protein sequence ID" value="VGO14255.1"/>
    <property type="molecule type" value="Genomic_DNA"/>
</dbReference>
<dbReference type="GO" id="GO:0005886">
    <property type="term" value="C:plasma membrane"/>
    <property type="evidence" value="ECO:0007669"/>
    <property type="project" value="UniProtKB-SubCell"/>
</dbReference>
<keyword evidence="1" id="KW-1133">Transmembrane helix</keyword>
<organism evidence="2 3">
    <name type="scientific">Pontiella desulfatans</name>
    <dbReference type="NCBI Taxonomy" id="2750659"/>
    <lineage>
        <taxon>Bacteria</taxon>
        <taxon>Pseudomonadati</taxon>
        <taxon>Kiritimatiellota</taxon>
        <taxon>Kiritimatiellia</taxon>
        <taxon>Kiritimatiellales</taxon>
        <taxon>Pontiellaceae</taxon>
        <taxon>Pontiella</taxon>
    </lineage>
</organism>